<sequence>MVYILITSIFGNFNLLLSSMPHLTILKSNELMWTALDFVQFLL</sequence>
<gene>
    <name evidence="1" type="ORF">NCTC8284_01135</name>
</gene>
<dbReference type="EMBL" id="LR134405">
    <property type="protein sequence ID" value="VEH65980.1"/>
    <property type="molecule type" value="Genomic_DNA"/>
</dbReference>
<dbReference type="Proteomes" id="UP000278733">
    <property type="component" value="Chromosome"/>
</dbReference>
<dbReference type="KEGG" id="rpne:NCTC8284_01135"/>
<reference evidence="1 2" key="1">
    <citation type="submission" date="2018-12" db="EMBL/GenBank/DDBJ databases">
        <authorList>
            <consortium name="Pathogen Informatics"/>
        </authorList>
    </citation>
    <scope>NUCLEOTIDE SEQUENCE [LARGE SCALE GENOMIC DNA]</scope>
    <source>
        <strain evidence="1 2">NCTC8284</strain>
    </source>
</reference>
<name>A0A3S4Y0F8_9PAST</name>
<evidence type="ECO:0000313" key="2">
    <source>
        <dbReference type="Proteomes" id="UP000278733"/>
    </source>
</evidence>
<proteinExistence type="predicted"/>
<evidence type="ECO:0000313" key="1">
    <source>
        <dbReference type="EMBL" id="VEH65980.1"/>
    </source>
</evidence>
<accession>A0A3S4Y0F8</accession>
<protein>
    <submittedName>
        <fullName evidence="1">Uncharacterized protein</fullName>
    </submittedName>
</protein>
<dbReference type="AlphaFoldDB" id="A0A3S4Y0F8"/>
<organism evidence="1 2">
    <name type="scientific">Rodentibacter pneumotropicus</name>
    <dbReference type="NCBI Taxonomy" id="758"/>
    <lineage>
        <taxon>Bacteria</taxon>
        <taxon>Pseudomonadati</taxon>
        <taxon>Pseudomonadota</taxon>
        <taxon>Gammaproteobacteria</taxon>
        <taxon>Pasteurellales</taxon>
        <taxon>Pasteurellaceae</taxon>
        <taxon>Rodentibacter</taxon>
    </lineage>
</organism>